<keyword evidence="3" id="KW-1185">Reference proteome</keyword>
<protein>
    <submittedName>
        <fullName evidence="1 2">Uncharacterized protein</fullName>
    </submittedName>
</protein>
<reference evidence="1 3" key="1">
    <citation type="journal article" date="2014" name="BMC Genomics">
        <title>Genome sequence of Anopheles sinensis provides insight into genetics basis of mosquito competence for malaria parasites.</title>
        <authorList>
            <person name="Zhou D."/>
            <person name="Zhang D."/>
            <person name="Ding G."/>
            <person name="Shi L."/>
            <person name="Hou Q."/>
            <person name="Ye Y."/>
            <person name="Xu Y."/>
            <person name="Zhou H."/>
            <person name="Xiong C."/>
            <person name="Li S."/>
            <person name="Yu J."/>
            <person name="Hong S."/>
            <person name="Yu X."/>
            <person name="Zou P."/>
            <person name="Chen C."/>
            <person name="Chang X."/>
            <person name="Wang W."/>
            <person name="Lv Y."/>
            <person name="Sun Y."/>
            <person name="Ma L."/>
            <person name="Shen B."/>
            <person name="Zhu C."/>
        </authorList>
    </citation>
    <scope>NUCLEOTIDE SEQUENCE [LARGE SCALE GENOMIC DNA]</scope>
</reference>
<organism evidence="1">
    <name type="scientific">Anopheles sinensis</name>
    <name type="common">Mosquito</name>
    <dbReference type="NCBI Taxonomy" id="74873"/>
    <lineage>
        <taxon>Eukaryota</taxon>
        <taxon>Metazoa</taxon>
        <taxon>Ecdysozoa</taxon>
        <taxon>Arthropoda</taxon>
        <taxon>Hexapoda</taxon>
        <taxon>Insecta</taxon>
        <taxon>Pterygota</taxon>
        <taxon>Neoptera</taxon>
        <taxon>Endopterygota</taxon>
        <taxon>Diptera</taxon>
        <taxon>Nematocera</taxon>
        <taxon>Culicoidea</taxon>
        <taxon>Culicidae</taxon>
        <taxon>Anophelinae</taxon>
        <taxon>Anopheles</taxon>
    </lineage>
</organism>
<evidence type="ECO:0000313" key="1">
    <source>
        <dbReference type="EMBL" id="KFB36242.1"/>
    </source>
</evidence>
<dbReference type="EnsemblMetazoa" id="ASIC003363-RA">
    <property type="protein sequence ID" value="ASIC003363-PA"/>
    <property type="gene ID" value="ASIC003363"/>
</dbReference>
<proteinExistence type="predicted"/>
<evidence type="ECO:0000313" key="3">
    <source>
        <dbReference type="Proteomes" id="UP000030765"/>
    </source>
</evidence>
<gene>
    <name evidence="1" type="ORF">ZHAS_00003363</name>
</gene>
<name>A0A084VE48_ANOSI</name>
<reference evidence="2" key="2">
    <citation type="submission" date="2020-05" db="UniProtKB">
        <authorList>
            <consortium name="EnsemblMetazoa"/>
        </authorList>
    </citation>
    <scope>IDENTIFICATION</scope>
</reference>
<accession>A0A084VE48</accession>
<dbReference type="Proteomes" id="UP000030765">
    <property type="component" value="Unassembled WGS sequence"/>
</dbReference>
<dbReference type="AlphaFoldDB" id="A0A084VE48"/>
<dbReference type="EMBL" id="ATLV01012239">
    <property type="status" value="NOT_ANNOTATED_CDS"/>
    <property type="molecule type" value="Genomic_DNA"/>
</dbReference>
<sequence length="89" mass="9986">MARRRKKINSLQVGSGLSEVGKDWELFTFRAMPDQIIQTVRPNETGRIGWLGVGVGGNSRALQRVPGSVVRARRMRNHKRCHTCQRSGA</sequence>
<dbReference type="VEuPathDB" id="VectorBase:ASIC003363"/>
<evidence type="ECO:0000313" key="2">
    <source>
        <dbReference type="EnsemblMetazoa" id="ASIC003363-PA"/>
    </source>
</evidence>
<dbReference type="EMBL" id="KE524774">
    <property type="protein sequence ID" value="KFB36242.1"/>
    <property type="molecule type" value="Genomic_DNA"/>
</dbReference>